<sequence length="40" mass="4433">MDAAPAKSLAFVIVDLNLTNMFIPATLFKGNGKEYYLELI</sequence>
<dbReference type="KEGG" id="bmyo:BG05_866"/>
<accession>A0AAP8KT51</accession>
<evidence type="ECO:0000313" key="1">
    <source>
        <dbReference type="EMBL" id="EJR45529.1"/>
    </source>
</evidence>
<proteinExistence type="predicted"/>
<evidence type="ECO:0000313" key="3">
    <source>
        <dbReference type="EMBL" id="PJN69127.1"/>
    </source>
</evidence>
<reference evidence="1 4" key="1">
    <citation type="submission" date="2012-04" db="EMBL/GenBank/DDBJ databases">
        <title>The Genome Sequence of Bacillus cereus VD078.</title>
        <authorList>
            <consortium name="The Broad Institute Genome Sequencing Platform"/>
            <consortium name="The Broad Institute Genome Sequencing Center for Infectious Disease"/>
            <person name="Feldgarden M."/>
            <person name="Van der Auwera G.A."/>
            <person name="Mahillon J."/>
            <person name="Duprez V."/>
            <person name="Timmery S."/>
            <person name="Mattelet C."/>
            <person name="Dierick K."/>
            <person name="Sun M."/>
            <person name="Yu Z."/>
            <person name="Zhu L."/>
            <person name="Hu X."/>
            <person name="Shank E.B."/>
            <person name="Swiecicka I."/>
            <person name="Hansen B.M."/>
            <person name="Andrup L."/>
            <person name="Young S.K."/>
            <person name="Zeng Q."/>
            <person name="Gargeya S."/>
            <person name="Fitzgerald M."/>
            <person name="Haas B."/>
            <person name="Abouelleil A."/>
            <person name="Alvarado L."/>
            <person name="Arachchi H.M."/>
            <person name="Berlin A."/>
            <person name="Chapman S.B."/>
            <person name="Goldberg J."/>
            <person name="Griggs A."/>
            <person name="Gujja S."/>
            <person name="Hansen M."/>
            <person name="Howarth C."/>
            <person name="Imamovic A."/>
            <person name="Larimer J."/>
            <person name="McCowen C."/>
            <person name="Montmayeur A."/>
            <person name="Murphy C."/>
            <person name="Neiman D."/>
            <person name="Pearson M."/>
            <person name="Priest M."/>
            <person name="Roberts A."/>
            <person name="Saif S."/>
            <person name="Shea T."/>
            <person name="Sisk P."/>
            <person name="Sykes S."/>
            <person name="Wortman J."/>
            <person name="Nusbaum C."/>
            <person name="Birren B."/>
        </authorList>
    </citation>
    <scope>NUCLEOTIDE SEQUENCE [LARGE SCALE GENOMIC DNA]</scope>
    <source>
        <strain evidence="1 4">VD078</strain>
    </source>
</reference>
<dbReference type="EMBL" id="MKZQ01000047">
    <property type="protein sequence ID" value="PJN69127.1"/>
    <property type="molecule type" value="Genomic_DNA"/>
</dbReference>
<reference evidence="3 6" key="2">
    <citation type="submission" date="2016-10" db="EMBL/GenBank/DDBJ databases">
        <title>Genome Sequence of Bacillus weihenstephanensis GM6LP.</title>
        <authorList>
            <person name="Poehlein A."/>
            <person name="Wemheuer F."/>
            <person name="Hollensteiner J."/>
            <person name="Wemheuer B."/>
        </authorList>
    </citation>
    <scope>NUCLEOTIDE SEQUENCE [LARGE SCALE GENOMIC DNA]</scope>
    <source>
        <strain evidence="3 6">GM6LP</strain>
    </source>
</reference>
<dbReference type="RefSeq" id="WP_002167387.1">
    <property type="nucleotide sequence ID" value="NZ_CP009692.1"/>
</dbReference>
<evidence type="ECO:0000313" key="2">
    <source>
        <dbReference type="EMBL" id="OSX93071.1"/>
    </source>
</evidence>
<reference evidence="2 5" key="3">
    <citation type="submission" date="2016-12" db="EMBL/GenBank/DDBJ databases">
        <title>Genome Sequences of Twelve Sporeforming Bacillus Species Isolated from Foods.</title>
        <authorList>
            <person name="De Jong A."/>
            <person name="Holsappel S."/>
            <person name="Kuipers O.P."/>
        </authorList>
    </citation>
    <scope>NUCLEOTIDE SEQUENCE [LARGE SCALE GENOMIC DNA]</scope>
    <source>
        <strain evidence="2 5">S3E15</strain>
    </source>
</reference>
<protein>
    <submittedName>
        <fullName evidence="3">Uncharacterized protein</fullName>
    </submittedName>
</protein>
<dbReference type="EMBL" id="MRWU01000006">
    <property type="protein sequence ID" value="OSX93071.1"/>
    <property type="molecule type" value="Genomic_DNA"/>
</dbReference>
<dbReference type="Proteomes" id="UP000236165">
    <property type="component" value="Unassembled WGS sequence"/>
</dbReference>
<evidence type="ECO:0000313" key="5">
    <source>
        <dbReference type="Proteomes" id="UP000194131"/>
    </source>
</evidence>
<dbReference type="EMBL" id="AHEV01000003">
    <property type="protein sequence ID" value="EJR45529.1"/>
    <property type="molecule type" value="Genomic_DNA"/>
</dbReference>
<dbReference type="Proteomes" id="UP000006976">
    <property type="component" value="Unassembled WGS sequence"/>
</dbReference>
<evidence type="ECO:0000313" key="4">
    <source>
        <dbReference type="Proteomes" id="UP000006976"/>
    </source>
</evidence>
<name>A0AAP8KT51_BACMY</name>
<organism evidence="3 6">
    <name type="scientific">Bacillus mycoides</name>
    <dbReference type="NCBI Taxonomy" id="1405"/>
    <lineage>
        <taxon>Bacteria</taxon>
        <taxon>Bacillati</taxon>
        <taxon>Bacillota</taxon>
        <taxon>Bacilli</taxon>
        <taxon>Bacillales</taxon>
        <taxon>Bacillaceae</taxon>
        <taxon>Bacillus</taxon>
        <taxon>Bacillus cereus group</taxon>
    </lineage>
</organism>
<dbReference type="AlphaFoldDB" id="A0AAP8KT51"/>
<gene>
    <name evidence="3" type="ORF">BACWE_38010</name>
    <name evidence="1" type="ORF">III_00367</name>
    <name evidence="2" type="ORF">S3E15_05247</name>
</gene>
<comment type="caution">
    <text evidence="3">The sequence shown here is derived from an EMBL/GenBank/DDBJ whole genome shotgun (WGS) entry which is preliminary data.</text>
</comment>
<dbReference type="Proteomes" id="UP000194131">
    <property type="component" value="Unassembled WGS sequence"/>
</dbReference>
<evidence type="ECO:0000313" key="6">
    <source>
        <dbReference type="Proteomes" id="UP000236165"/>
    </source>
</evidence>